<keyword evidence="1" id="KW-0812">Transmembrane</keyword>
<evidence type="ECO:0000313" key="2">
    <source>
        <dbReference type="EMBL" id="QCC51881.1"/>
    </source>
</evidence>
<dbReference type="STRING" id="1457250.GCA_000755225_00516"/>
<sequence>MNGDRPRGDGFQSDERASSRGAKAAVGVVIVLGLVTLYTVFGGPLPFVASGGPALDSVPSEADVVVYTDAWTFSSDTSRNVVDGFLTVSNESLPGYTGPASLSEAFRSLGDTSLEPFRLRSVTAFGSYDQTGRVGPYQGLVLKTTWSRSDIMSGFGGGRDAYERRDHHGTAVFVQPSSSATLPAVAQLERDRFVVGTEPAVRDAIDAHTGRDRGLNDTLQSRFDDLDRGPVRFVAAMPEGVPGEPIVPADVARSIRGIETVGGSYYPDGGDATVSLTVGTADAANATAVAPMLRDGIEATRSHVPAETRALLAGARVDRTSDGVTISISGPVESFLGGYRAVIDTGLLNLLTGTPVGEPSLELVPDDVDAVGYADAGLVADPTAQALFERLLTVGDPANETTVDRLFRGLETVSVENLTSVRSATVFAQGVERNETEAAAILQARWSHADARAALDAANATYREESYRGQQVLIATENTQSVWIASVRANRQVIGTDEAVQDVIAVSRGDQEALSGPLAVAIRNRASYLRAASVVPEAATDAAGPFSEVVGDVDVLGASYESVDDRVVGRIDLHFRTESRADEAADVLGAVLTLGGGAIDDEQVRQLLESATVSQDGRVVTVTARTDPETLLALVDRLAGGEQAQSATGLTTLLPGDPAPAGEQP</sequence>
<evidence type="ECO:0000256" key="1">
    <source>
        <dbReference type="SAM" id="Phobius"/>
    </source>
</evidence>
<organism evidence="2 3">
    <name type="scientific">Halapricum salinum</name>
    <dbReference type="NCBI Taxonomy" id="1457250"/>
    <lineage>
        <taxon>Archaea</taxon>
        <taxon>Methanobacteriati</taxon>
        <taxon>Methanobacteriota</taxon>
        <taxon>Stenosarchaea group</taxon>
        <taxon>Halobacteria</taxon>
        <taxon>Halobacteriales</taxon>
        <taxon>Haloarculaceae</taxon>
        <taxon>Halapricum</taxon>
    </lineage>
</organism>
<reference evidence="2 3" key="1">
    <citation type="journal article" date="2019" name="Nat. Commun.">
        <title>A new type of DNA phosphorothioation-based antiviral system in archaea.</title>
        <authorList>
            <person name="Xiong L."/>
            <person name="Liu S."/>
            <person name="Chen S."/>
            <person name="Xiao Y."/>
            <person name="Zhu B."/>
            <person name="Gao Y."/>
            <person name="Zhang Y."/>
            <person name="Chen B."/>
            <person name="Luo J."/>
            <person name="Deng Z."/>
            <person name="Chen X."/>
            <person name="Wang L."/>
            <person name="Chen S."/>
        </authorList>
    </citation>
    <scope>NUCLEOTIDE SEQUENCE [LARGE SCALE GENOMIC DNA]</scope>
    <source>
        <strain evidence="2 3">CBA1105</strain>
    </source>
</reference>
<dbReference type="OrthoDB" id="238214at2157"/>
<evidence type="ECO:0008006" key="4">
    <source>
        <dbReference type="Google" id="ProtNLM"/>
    </source>
</evidence>
<dbReference type="RefSeq" id="WP_049994509.1">
    <property type="nucleotide sequence ID" value="NZ_CP031310.1"/>
</dbReference>
<evidence type="ECO:0000313" key="3">
    <source>
        <dbReference type="Proteomes" id="UP000296706"/>
    </source>
</evidence>
<accession>A0A4D6HEA9</accession>
<keyword evidence="1" id="KW-1133">Transmembrane helix</keyword>
<gene>
    <name evidence="2" type="ORF">DV733_11850</name>
</gene>
<name>A0A4D6HEA9_9EURY</name>
<dbReference type="Proteomes" id="UP000296706">
    <property type="component" value="Chromosome"/>
</dbReference>
<keyword evidence="1" id="KW-0472">Membrane</keyword>
<dbReference type="KEGG" id="hsn:DV733_11850"/>
<proteinExistence type="predicted"/>
<dbReference type="GeneID" id="39848566"/>
<protein>
    <recommendedName>
        <fullName evidence="4">DUF3352 domain-containing protein</fullName>
    </recommendedName>
</protein>
<dbReference type="AlphaFoldDB" id="A0A4D6HEA9"/>
<keyword evidence="3" id="KW-1185">Reference proteome</keyword>
<dbReference type="EMBL" id="CP031310">
    <property type="protein sequence ID" value="QCC51881.1"/>
    <property type="molecule type" value="Genomic_DNA"/>
</dbReference>
<feature type="transmembrane region" description="Helical" evidence="1">
    <location>
        <begin position="21"/>
        <end position="41"/>
    </location>
</feature>